<sequence length="297" mass="34518">MEADIASFFGWISEDAPFRLLDIDEQLTGADKKYFDSGFAFFMQFKVSHGLKSVSRIPVSGRANQSKLESVREFRYEADLEDDPSLYFKLRSKAKHASDFQHNVLMAHANTGHSQAFYVAPLDIDRKNYHNRLFDSVNRYRASPFTYDHRKVYQDKWVSYIGHVPFLKNHVSIIPHERVDTDNHYYSYSTGGDDIAWHSGEEVSQINTRLSDLLVSEIRHSIFEGQIIPLRKLEGLLREKFAEYGDIPVEDFRNDNESPINRIQKMSAFILHQYRIRLVLLLANGDYVDSIRQENIG</sequence>
<evidence type="ECO:0000313" key="1">
    <source>
        <dbReference type="EMBL" id="MCX2979084.1"/>
    </source>
</evidence>
<proteinExistence type="predicted"/>
<dbReference type="EMBL" id="SHNO01000002">
    <property type="protein sequence ID" value="MCX2979084.1"/>
    <property type="molecule type" value="Genomic_DNA"/>
</dbReference>
<accession>A0ABT3TAM0</accession>
<dbReference type="RefSeq" id="WP_279250872.1">
    <property type="nucleotide sequence ID" value="NZ_SHNO01000002.1"/>
</dbReference>
<organism evidence="1 2">
    <name type="scientific">Candidatus Marimicrobium litorale</name>
    <dbReference type="NCBI Taxonomy" id="2518991"/>
    <lineage>
        <taxon>Bacteria</taxon>
        <taxon>Pseudomonadati</taxon>
        <taxon>Pseudomonadota</taxon>
        <taxon>Gammaproteobacteria</taxon>
        <taxon>Cellvibrionales</taxon>
        <taxon>Halieaceae</taxon>
        <taxon>Marimicrobium</taxon>
    </lineage>
</organism>
<reference evidence="1" key="1">
    <citation type="submission" date="2019-02" db="EMBL/GenBank/DDBJ databases">
        <authorList>
            <person name="Li S.-H."/>
        </authorList>
    </citation>
    <scope>NUCLEOTIDE SEQUENCE</scope>
    <source>
        <strain evidence="1">IMCC11814</strain>
    </source>
</reference>
<protein>
    <submittedName>
        <fullName evidence="1">Uncharacterized protein</fullName>
    </submittedName>
</protein>
<evidence type="ECO:0000313" key="2">
    <source>
        <dbReference type="Proteomes" id="UP001143304"/>
    </source>
</evidence>
<gene>
    <name evidence="1" type="ORF">EYC82_17225</name>
</gene>
<name>A0ABT3TAM0_9GAMM</name>
<comment type="caution">
    <text evidence="1">The sequence shown here is derived from an EMBL/GenBank/DDBJ whole genome shotgun (WGS) entry which is preliminary data.</text>
</comment>
<keyword evidence="2" id="KW-1185">Reference proteome</keyword>
<dbReference type="Proteomes" id="UP001143304">
    <property type="component" value="Unassembled WGS sequence"/>
</dbReference>